<evidence type="ECO:0000259" key="4">
    <source>
        <dbReference type="PROSITE" id="PS01124"/>
    </source>
</evidence>
<accession>A0ABX7NHG8</accession>
<dbReference type="PROSITE" id="PS01124">
    <property type="entry name" value="HTH_ARAC_FAMILY_2"/>
    <property type="match status" value="1"/>
</dbReference>
<feature type="domain" description="HTH araC/xylS-type" evidence="4">
    <location>
        <begin position="164"/>
        <end position="261"/>
    </location>
</feature>
<organism evidence="5 6">
    <name type="scientific">Myxococcus landrumensis</name>
    <dbReference type="NCBI Taxonomy" id="2813577"/>
    <lineage>
        <taxon>Bacteria</taxon>
        <taxon>Pseudomonadati</taxon>
        <taxon>Myxococcota</taxon>
        <taxon>Myxococcia</taxon>
        <taxon>Myxococcales</taxon>
        <taxon>Cystobacterineae</taxon>
        <taxon>Myxococcaceae</taxon>
        <taxon>Myxococcus</taxon>
    </lineage>
</organism>
<evidence type="ECO:0000313" key="5">
    <source>
        <dbReference type="EMBL" id="QSQ17035.1"/>
    </source>
</evidence>
<evidence type="ECO:0000256" key="2">
    <source>
        <dbReference type="ARBA" id="ARBA00023125"/>
    </source>
</evidence>
<name>A0ABX7NHG8_9BACT</name>
<dbReference type="RefSeq" id="WP_206718671.1">
    <property type="nucleotide sequence ID" value="NZ_CP071091.1"/>
</dbReference>
<keyword evidence="3" id="KW-0804">Transcription</keyword>
<evidence type="ECO:0000256" key="1">
    <source>
        <dbReference type="ARBA" id="ARBA00023015"/>
    </source>
</evidence>
<keyword evidence="6" id="KW-1185">Reference proteome</keyword>
<evidence type="ECO:0000313" key="6">
    <source>
        <dbReference type="Proteomes" id="UP000663090"/>
    </source>
</evidence>
<dbReference type="SUPFAM" id="SSF46689">
    <property type="entry name" value="Homeodomain-like"/>
    <property type="match status" value="1"/>
</dbReference>
<dbReference type="Proteomes" id="UP000663090">
    <property type="component" value="Chromosome"/>
</dbReference>
<dbReference type="EMBL" id="CP071091">
    <property type="protein sequence ID" value="QSQ17035.1"/>
    <property type="molecule type" value="Genomic_DNA"/>
</dbReference>
<protein>
    <submittedName>
        <fullName evidence="5">Helix-turn-helix transcriptional regulator</fullName>
    </submittedName>
</protein>
<gene>
    <name evidence="5" type="ORF">JY572_13680</name>
</gene>
<dbReference type="InterPro" id="IPR018060">
    <property type="entry name" value="HTH_AraC"/>
</dbReference>
<dbReference type="InterPro" id="IPR050204">
    <property type="entry name" value="AraC_XylS_family_regulators"/>
</dbReference>
<proteinExistence type="predicted"/>
<keyword evidence="1" id="KW-0805">Transcription regulation</keyword>
<keyword evidence="2" id="KW-0238">DNA-binding</keyword>
<reference evidence="5 6" key="1">
    <citation type="submission" date="2021-02" db="EMBL/GenBank/DDBJ databases">
        <title>De Novo genome assembly of isolated myxobacteria.</title>
        <authorList>
            <person name="Stevens D.C."/>
        </authorList>
    </citation>
    <scope>NUCLEOTIDE SEQUENCE [LARGE SCALE GENOMIC DNA]</scope>
    <source>
        <strain evidence="5 6">SCHIC003</strain>
    </source>
</reference>
<dbReference type="Gene3D" id="1.10.10.60">
    <property type="entry name" value="Homeodomain-like"/>
    <property type="match status" value="1"/>
</dbReference>
<dbReference type="PANTHER" id="PTHR46796:SF15">
    <property type="entry name" value="BLL1074 PROTEIN"/>
    <property type="match status" value="1"/>
</dbReference>
<dbReference type="PROSITE" id="PS00041">
    <property type="entry name" value="HTH_ARAC_FAMILY_1"/>
    <property type="match status" value="1"/>
</dbReference>
<evidence type="ECO:0000256" key="3">
    <source>
        <dbReference type="ARBA" id="ARBA00023163"/>
    </source>
</evidence>
<dbReference type="InterPro" id="IPR009057">
    <property type="entry name" value="Homeodomain-like_sf"/>
</dbReference>
<dbReference type="Pfam" id="PF12833">
    <property type="entry name" value="HTH_18"/>
    <property type="match status" value="1"/>
</dbReference>
<dbReference type="PANTHER" id="PTHR46796">
    <property type="entry name" value="HTH-TYPE TRANSCRIPTIONAL ACTIVATOR RHAS-RELATED"/>
    <property type="match status" value="1"/>
</dbReference>
<dbReference type="InterPro" id="IPR018062">
    <property type="entry name" value="HTH_AraC-typ_CS"/>
</dbReference>
<dbReference type="SMART" id="SM00342">
    <property type="entry name" value="HTH_ARAC"/>
    <property type="match status" value="1"/>
</dbReference>
<sequence length="270" mass="29358">MTSSRRVSPRPRPARSGLWRGRLFFGPQRLMYAGPMAPTEPHAHPTFQVMVALGEPVRMRDAGLREVECPWAIVPPDVEHTVVQGALDVVLLHVPAEGLAGRRLRTLGMGARAEDWLRAGEPLRACGAGRLPARWAEAEAWTQALLSALQADVGAAPPTHPAVKKLLRLLPQSLDGDVRLSALAPQVGLSVGRLSHLFRAEVGFALRPYILWLRLHRAAEHLQRGASLTEAAHAAGFTDSAHLNHSFRRTLGLNPSEIAGVVQWVGPPSR</sequence>